<dbReference type="OrthoDB" id="1752270at2759"/>
<evidence type="ECO:0000313" key="2">
    <source>
        <dbReference type="EMBL" id="KAJ4824483.1"/>
    </source>
</evidence>
<comment type="caution">
    <text evidence="2">The sequence shown here is derived from an EMBL/GenBank/DDBJ whole genome shotgun (WGS) entry which is preliminary data.</text>
</comment>
<evidence type="ECO:0008006" key="4">
    <source>
        <dbReference type="Google" id="ProtNLM"/>
    </source>
</evidence>
<dbReference type="AlphaFoldDB" id="A0A9Q0F3Z0"/>
<name>A0A9Q0F3Z0_9ROSI</name>
<reference evidence="2" key="2">
    <citation type="journal article" date="2023" name="Plants (Basel)">
        <title>Annotation of the Turnera subulata (Passifloraceae) Draft Genome Reveals the S-Locus Evolved after the Divergence of Turneroideae from Passifloroideae in a Stepwise Manner.</title>
        <authorList>
            <person name="Henning P.M."/>
            <person name="Roalson E.H."/>
            <person name="Mir W."/>
            <person name="McCubbin A.G."/>
            <person name="Shore J.S."/>
        </authorList>
    </citation>
    <scope>NUCLEOTIDE SEQUENCE</scope>
    <source>
        <strain evidence="2">F60SS</strain>
    </source>
</reference>
<dbReference type="PANTHER" id="PTHR34427">
    <property type="entry name" value="DUF4283 DOMAIN PROTEIN"/>
    <property type="match status" value="1"/>
</dbReference>
<reference evidence="2" key="1">
    <citation type="submission" date="2022-02" db="EMBL/GenBank/DDBJ databases">
        <authorList>
            <person name="Henning P.M."/>
            <person name="McCubbin A.G."/>
            <person name="Shore J.S."/>
        </authorList>
    </citation>
    <scope>NUCLEOTIDE SEQUENCE</scope>
    <source>
        <strain evidence="2">F60SS</strain>
        <tissue evidence="2">Leaves</tissue>
    </source>
</reference>
<gene>
    <name evidence="2" type="ORF">Tsubulata_049970</name>
</gene>
<dbReference type="EMBL" id="JAKUCV010007176">
    <property type="protein sequence ID" value="KAJ4824483.1"/>
    <property type="molecule type" value="Genomic_DNA"/>
</dbReference>
<dbReference type="Proteomes" id="UP001141552">
    <property type="component" value="Unassembled WGS sequence"/>
</dbReference>
<evidence type="ECO:0000256" key="1">
    <source>
        <dbReference type="SAM" id="MobiDB-lite"/>
    </source>
</evidence>
<sequence>MPEVEVTDLGGDKVLVCFPSKEYLDRFFHCNYDWVRLWFQSLNQWQEGDRANHHCCWIEIRGLPLNAWCQEFFEHIGSHFGRLVRVHHETKQRKHLGPARLEVLTSQGGLISKSLTVGVMGQMYVVLVLEIAGDPVARERSSIMEDESRDGSFGGIPVIGDDRTLNMEDEINHTESLGSAGDPFNLMPIIMEDPVKGQSVAQFGASGAGEKANEFDYPPSKSILNEGNSHLNNPCDGPLQHF</sequence>
<feature type="non-terminal residue" evidence="2">
    <location>
        <position position="242"/>
    </location>
</feature>
<accession>A0A9Q0F3Z0</accession>
<dbReference type="PANTHER" id="PTHR34427:SF5">
    <property type="entry name" value="DUF4283 DOMAIN-CONTAINING PROTEIN"/>
    <property type="match status" value="1"/>
</dbReference>
<proteinExistence type="predicted"/>
<organism evidence="2 3">
    <name type="scientific">Turnera subulata</name>
    <dbReference type="NCBI Taxonomy" id="218843"/>
    <lineage>
        <taxon>Eukaryota</taxon>
        <taxon>Viridiplantae</taxon>
        <taxon>Streptophyta</taxon>
        <taxon>Embryophyta</taxon>
        <taxon>Tracheophyta</taxon>
        <taxon>Spermatophyta</taxon>
        <taxon>Magnoliopsida</taxon>
        <taxon>eudicotyledons</taxon>
        <taxon>Gunneridae</taxon>
        <taxon>Pentapetalae</taxon>
        <taxon>rosids</taxon>
        <taxon>fabids</taxon>
        <taxon>Malpighiales</taxon>
        <taxon>Passifloraceae</taxon>
        <taxon>Turnera</taxon>
    </lineage>
</organism>
<evidence type="ECO:0000313" key="3">
    <source>
        <dbReference type="Proteomes" id="UP001141552"/>
    </source>
</evidence>
<keyword evidence="3" id="KW-1185">Reference proteome</keyword>
<feature type="compositionally biased region" description="Polar residues" evidence="1">
    <location>
        <begin position="222"/>
        <end position="232"/>
    </location>
</feature>
<feature type="region of interest" description="Disordered" evidence="1">
    <location>
        <begin position="207"/>
        <end position="242"/>
    </location>
</feature>
<protein>
    <recommendedName>
        <fullName evidence="4">DUF4283 domain-containing protein</fullName>
    </recommendedName>
</protein>